<evidence type="ECO:0000313" key="2">
    <source>
        <dbReference type="EMBL" id="QAT84608.1"/>
    </source>
</evidence>
<sequence length="218" mass="22974">MNVNRTGNVNTALDVIARVNPDFGVFASGAVPRFDINDASAPDTAVRTGVDGTTLYQTPSGTLITGESFSGDDRLIQGKEISDAERDSGADATYGNAIYVAAPEQVTEAYTLALPNSAEEGALGAADSWQLAALANGNLTPEERDALMTRTRPCATRTALSPAAGSLPVSRARTARSGRSSTSTSPPPMIRSCARPSSNTSHRSSPPRARARRHARWW</sequence>
<evidence type="ECO:0000256" key="1">
    <source>
        <dbReference type="SAM" id="MobiDB-lite"/>
    </source>
</evidence>
<organism evidence="2 3">
    <name type="scientific">Corallococcus coralloides</name>
    <name type="common">Myxococcus coralloides</name>
    <dbReference type="NCBI Taxonomy" id="184914"/>
    <lineage>
        <taxon>Bacteria</taxon>
        <taxon>Pseudomonadati</taxon>
        <taxon>Myxococcota</taxon>
        <taxon>Myxococcia</taxon>
        <taxon>Myxococcales</taxon>
        <taxon>Cystobacterineae</taxon>
        <taxon>Myxococcaceae</taxon>
        <taxon>Corallococcus</taxon>
    </lineage>
</organism>
<dbReference type="EMBL" id="CP034669">
    <property type="protein sequence ID" value="QAT84608.1"/>
    <property type="molecule type" value="Genomic_DNA"/>
</dbReference>
<feature type="compositionally biased region" description="Basic residues" evidence="1">
    <location>
        <begin position="209"/>
        <end position="218"/>
    </location>
</feature>
<dbReference type="Proteomes" id="UP000288758">
    <property type="component" value="Chromosome"/>
</dbReference>
<evidence type="ECO:0000313" key="3">
    <source>
        <dbReference type="Proteomes" id="UP000288758"/>
    </source>
</evidence>
<reference evidence="2 3" key="1">
    <citation type="submission" date="2018-12" db="EMBL/GenBank/DDBJ databases">
        <title>Complete Genome Sequence of the Corallopyronin A producing Myxobacterium Corallococcus coralloides B035.</title>
        <authorList>
            <person name="Bouhired S.M."/>
            <person name="Rupp O."/>
            <person name="Blom J."/>
            <person name="Schaeberle T.F."/>
            <person name="Kehraus S."/>
            <person name="Schiefer A."/>
            <person name="Pfarr K."/>
            <person name="Goesmann A."/>
            <person name="Hoerauf A."/>
            <person name="Koenig G.M."/>
        </authorList>
    </citation>
    <scope>NUCLEOTIDE SEQUENCE [LARGE SCALE GENOMIC DNA]</scope>
    <source>
        <strain evidence="2 3">B035</strain>
    </source>
</reference>
<gene>
    <name evidence="2" type="ORF">EJ065_3039</name>
</gene>
<feature type="region of interest" description="Disordered" evidence="1">
    <location>
        <begin position="156"/>
        <end position="218"/>
    </location>
</feature>
<name>A0A410RRV7_CORCK</name>
<proteinExistence type="predicted"/>
<accession>A0A410RRV7</accession>
<dbReference type="RefSeq" id="WP_128796518.1">
    <property type="nucleotide sequence ID" value="NZ_CP034669.1"/>
</dbReference>
<feature type="compositionally biased region" description="Low complexity" evidence="1">
    <location>
        <begin position="170"/>
        <end position="184"/>
    </location>
</feature>
<dbReference type="AlphaFoldDB" id="A0A410RRV7"/>
<protein>
    <submittedName>
        <fullName evidence="2">Uncharacterized protein</fullName>
    </submittedName>
</protein>